<evidence type="ECO:0000313" key="4">
    <source>
        <dbReference type="Proteomes" id="UP000441772"/>
    </source>
</evidence>
<name>A0A6I1GI75_9BIFI</name>
<evidence type="ECO:0000259" key="2">
    <source>
        <dbReference type="Pfam" id="PF00496"/>
    </source>
</evidence>
<dbReference type="PIRSF" id="PIRSF002741">
    <property type="entry name" value="MppA"/>
    <property type="match status" value="1"/>
</dbReference>
<evidence type="ECO:0000313" key="3">
    <source>
        <dbReference type="EMBL" id="KAB7791374.1"/>
    </source>
</evidence>
<keyword evidence="1" id="KW-0732">Signal</keyword>
<protein>
    <submittedName>
        <fullName evidence="3">ABC transporter substrate-binding protein</fullName>
    </submittedName>
</protein>
<dbReference type="PANTHER" id="PTHR30290:SF83">
    <property type="entry name" value="ABC TRANSPORTER SUBSTRATE-BINDING PROTEIN"/>
    <property type="match status" value="1"/>
</dbReference>
<sequence length="544" mass="59141">MKKKALAIAAAACAAAMLLSGCGSSSNNNASAESNIITVNGCEPAKPLVPSNTVETCGGDPISEMFSNLVRFDDKGNAQNEVAESITANDDMTQYTIKLKDWKFSDGTTVKAENFTKAWSWAANAKNAQLGSSFFNVIKGYDDLQKSGLKGDEQLSGLKVVDDKTFTVDLNEPSSTFPILVGYAAFAPLADSFFKDPKAFGNKPVTNGPYTFQSWDHNQFIKLLKNKDYKGTATVNNDGLTFKVYTDTEAAYKDVQAGNLDAMDTVAQSAIKTFKTDSSVQAVESAGSVLQYFIFPADMQYFAQGDKAGLLRRQAISMAVNRQQIIDKIGNGTNTPAVDFTAPVIPGYSDSLKGNEYLKYNKEKAKAAWDEANKISPIPSDYVFKISYNADGGGKDTYDAIANSIKNTLGINAEATPIPTFSEFNNTIEKRQIKNAFRQAWQPDYPSPDSYLKSLYSSGAADGNGSNNGDYKNAKFDSLLSQAASAKTTDEANKYFQQAEEQLLADMPSVPLWYANAKGVAAKGVKNFKMNWQNVPIYEELSKK</sequence>
<dbReference type="CDD" id="cd00995">
    <property type="entry name" value="PBP2_NikA_DppA_OppA_like"/>
    <property type="match status" value="1"/>
</dbReference>
<dbReference type="Gene3D" id="3.90.76.10">
    <property type="entry name" value="Dipeptide-binding Protein, Domain 1"/>
    <property type="match status" value="1"/>
</dbReference>
<dbReference type="GO" id="GO:0042597">
    <property type="term" value="C:periplasmic space"/>
    <property type="evidence" value="ECO:0007669"/>
    <property type="project" value="UniProtKB-ARBA"/>
</dbReference>
<dbReference type="PANTHER" id="PTHR30290">
    <property type="entry name" value="PERIPLASMIC BINDING COMPONENT OF ABC TRANSPORTER"/>
    <property type="match status" value="1"/>
</dbReference>
<dbReference type="InterPro" id="IPR030678">
    <property type="entry name" value="Peptide/Ni-bd"/>
</dbReference>
<keyword evidence="4" id="KW-1185">Reference proteome</keyword>
<dbReference type="RefSeq" id="WP_152233439.1">
    <property type="nucleotide sequence ID" value="NZ_JBHSKZ010000064.1"/>
</dbReference>
<dbReference type="InterPro" id="IPR039424">
    <property type="entry name" value="SBP_5"/>
</dbReference>
<dbReference type="InterPro" id="IPR000914">
    <property type="entry name" value="SBP_5_dom"/>
</dbReference>
<dbReference type="PROSITE" id="PS51257">
    <property type="entry name" value="PROKAR_LIPOPROTEIN"/>
    <property type="match status" value="1"/>
</dbReference>
<organism evidence="3 4">
    <name type="scientific">Bifidobacterium leontopitheci</name>
    <dbReference type="NCBI Taxonomy" id="2650774"/>
    <lineage>
        <taxon>Bacteria</taxon>
        <taxon>Bacillati</taxon>
        <taxon>Actinomycetota</taxon>
        <taxon>Actinomycetes</taxon>
        <taxon>Bifidobacteriales</taxon>
        <taxon>Bifidobacteriaceae</taxon>
        <taxon>Bifidobacterium</taxon>
    </lineage>
</organism>
<dbReference type="GO" id="GO:0043190">
    <property type="term" value="C:ATP-binding cassette (ABC) transporter complex"/>
    <property type="evidence" value="ECO:0007669"/>
    <property type="project" value="InterPro"/>
</dbReference>
<dbReference type="SUPFAM" id="SSF53850">
    <property type="entry name" value="Periplasmic binding protein-like II"/>
    <property type="match status" value="1"/>
</dbReference>
<dbReference type="Proteomes" id="UP000441772">
    <property type="component" value="Unassembled WGS sequence"/>
</dbReference>
<dbReference type="Pfam" id="PF00496">
    <property type="entry name" value="SBP_bac_5"/>
    <property type="match status" value="1"/>
</dbReference>
<feature type="signal peptide" evidence="1">
    <location>
        <begin position="1"/>
        <end position="25"/>
    </location>
</feature>
<comment type="caution">
    <text evidence="3">The sequence shown here is derived from an EMBL/GenBank/DDBJ whole genome shotgun (WGS) entry which is preliminary data.</text>
</comment>
<proteinExistence type="predicted"/>
<reference evidence="3 4" key="1">
    <citation type="submission" date="2019-09" db="EMBL/GenBank/DDBJ databases">
        <title>Characterization of the phylogenetic diversity of two novel species belonging to the genus Bifidobacterium: Bifidobacterium cebidarum sp. nov. and Bifidobacterium leontopitheci sp. nov.</title>
        <authorList>
            <person name="Lugli G.A."/>
            <person name="Duranti S."/>
            <person name="Milani C."/>
            <person name="Turroni F."/>
            <person name="Ventura M."/>
        </authorList>
    </citation>
    <scope>NUCLEOTIDE SEQUENCE [LARGE SCALE GENOMIC DNA]</scope>
    <source>
        <strain evidence="3 4">LMG 31471</strain>
    </source>
</reference>
<dbReference type="AlphaFoldDB" id="A0A6I1GI75"/>
<feature type="domain" description="Solute-binding protein family 5" evidence="2">
    <location>
        <begin position="79"/>
        <end position="461"/>
    </location>
</feature>
<dbReference type="GO" id="GO:0015833">
    <property type="term" value="P:peptide transport"/>
    <property type="evidence" value="ECO:0007669"/>
    <property type="project" value="TreeGrafter"/>
</dbReference>
<gene>
    <name evidence="3" type="ORF">F7D09_0049</name>
</gene>
<feature type="chain" id="PRO_5038656038" evidence="1">
    <location>
        <begin position="26"/>
        <end position="544"/>
    </location>
</feature>
<dbReference type="GO" id="GO:1904680">
    <property type="term" value="F:peptide transmembrane transporter activity"/>
    <property type="evidence" value="ECO:0007669"/>
    <property type="project" value="TreeGrafter"/>
</dbReference>
<evidence type="ECO:0000256" key="1">
    <source>
        <dbReference type="SAM" id="SignalP"/>
    </source>
</evidence>
<accession>A0A6I1GI75</accession>
<dbReference type="Gene3D" id="3.40.190.10">
    <property type="entry name" value="Periplasmic binding protein-like II"/>
    <property type="match status" value="1"/>
</dbReference>
<dbReference type="Gene3D" id="3.10.105.10">
    <property type="entry name" value="Dipeptide-binding Protein, Domain 3"/>
    <property type="match status" value="1"/>
</dbReference>
<dbReference type="EMBL" id="WBVT01000001">
    <property type="protein sequence ID" value="KAB7791374.1"/>
    <property type="molecule type" value="Genomic_DNA"/>
</dbReference>